<dbReference type="GO" id="GO:0005615">
    <property type="term" value="C:extracellular space"/>
    <property type="evidence" value="ECO:0007669"/>
    <property type="project" value="TreeGrafter"/>
</dbReference>
<evidence type="ECO:0000313" key="3">
    <source>
        <dbReference type="WBParaSite" id="TCNE_0001326901-mRNA-1"/>
    </source>
</evidence>
<sequence length="668" mass="76996">MIILLFIVIIYIVYYAFNAIRASKSVPLEFLKYQRLLKENRLSRNICSVPRLDPWDRTILKYYVKPQPLHCKSLQNNVTALQDGVLTVLPEYRDKLKCRCRTFEHNTGVSDSEVKYDDWVDVVSNEGLRITKEFVEVECYNNGLLSSKVYSYHWNQIIKRNTSIITKRPFRASSISRPSVLMFGVDSMSRSNFIRTLPKTYAQLQKLGFVDLLGHVKVGDNTFVNLGAMLTGKRSTATREFKNELPDEWNIYFDDWPFVWKLFSDEGYVTFFAEDRPDIGTFNYFGWLCGFKFPPTDHYFRRSTPGCYSGTPAHSLQLNYLSEYVRFQVQFVPAIPIYFQGCMRLEVTVLDAVYAVYFCLDSGFLTKYAGTRSFALHWTQDLSHDYLNAINVADEDYERFFIENSSSFNNTIVIVFSDHGHRYDAIRETIIGRLEARLPFASILLPKEFVMKYPHTLIALRENSEKMTTQFDFYTTLTNIALGHFTNADSSNEIRRAYNLLDATPMMRQCFEANIPEDYCPCFHEMQLNVKESEEAANELLNFINARLEQSNENTQAAPHIKDGFVCSKLVLQTIEYASIRIPPVKLVRDPQVAGKVASKGVEISYRVVIRVKPPSKALFEGVVVKDLMNNVWKVSGEIERNNKYGNTSHCVFDPLLKKLCHCISASA</sequence>
<gene>
    <name evidence="1" type="ORF">TCNE_LOCUS13269</name>
</gene>
<dbReference type="Pfam" id="PF02995">
    <property type="entry name" value="DUF229"/>
    <property type="match status" value="2"/>
</dbReference>
<accession>A0A183UXP9</accession>
<dbReference type="WBParaSite" id="TCNE_0001326901-mRNA-1">
    <property type="protein sequence ID" value="TCNE_0001326901-mRNA-1"/>
    <property type="gene ID" value="TCNE_0001326901"/>
</dbReference>
<dbReference type="PANTHER" id="PTHR10974">
    <property type="entry name" value="FI08016P-RELATED"/>
    <property type="match status" value="1"/>
</dbReference>
<dbReference type="Proteomes" id="UP000050794">
    <property type="component" value="Unassembled WGS sequence"/>
</dbReference>
<dbReference type="InterPro" id="IPR004245">
    <property type="entry name" value="DUF229"/>
</dbReference>
<evidence type="ECO:0000313" key="2">
    <source>
        <dbReference type="Proteomes" id="UP000050794"/>
    </source>
</evidence>
<reference evidence="3" key="1">
    <citation type="submission" date="2016-06" db="UniProtKB">
        <authorList>
            <consortium name="WormBaseParasite"/>
        </authorList>
    </citation>
    <scope>IDENTIFICATION</scope>
</reference>
<dbReference type="InterPro" id="IPR017850">
    <property type="entry name" value="Alkaline_phosphatase_core_sf"/>
</dbReference>
<name>A0A183UXP9_TOXCA</name>
<protein>
    <submittedName>
        <fullName evidence="3">Sulfatase domain-containing protein</fullName>
    </submittedName>
</protein>
<dbReference type="PANTHER" id="PTHR10974:SF35">
    <property type="entry name" value="SULFATASE DOMAIN-CONTAINING PROTEIN"/>
    <property type="match status" value="1"/>
</dbReference>
<dbReference type="Gene3D" id="3.40.720.10">
    <property type="entry name" value="Alkaline Phosphatase, subunit A"/>
    <property type="match status" value="1"/>
</dbReference>
<dbReference type="CDD" id="cd16021">
    <property type="entry name" value="ALP_like"/>
    <property type="match status" value="1"/>
</dbReference>
<dbReference type="AlphaFoldDB" id="A0A183UXP9"/>
<evidence type="ECO:0000313" key="1">
    <source>
        <dbReference type="EMBL" id="VDM44590.1"/>
    </source>
</evidence>
<proteinExistence type="predicted"/>
<dbReference type="EMBL" id="UYWY01021644">
    <property type="protein sequence ID" value="VDM44590.1"/>
    <property type="molecule type" value="Genomic_DNA"/>
</dbReference>
<keyword evidence="2" id="KW-1185">Reference proteome</keyword>
<dbReference type="SUPFAM" id="SSF53649">
    <property type="entry name" value="Alkaline phosphatase-like"/>
    <property type="match status" value="1"/>
</dbReference>
<reference evidence="1 2" key="2">
    <citation type="submission" date="2018-11" db="EMBL/GenBank/DDBJ databases">
        <authorList>
            <consortium name="Pathogen Informatics"/>
        </authorList>
    </citation>
    <scope>NUCLEOTIDE SEQUENCE [LARGE SCALE GENOMIC DNA]</scope>
</reference>
<organism evidence="2 3">
    <name type="scientific">Toxocara canis</name>
    <name type="common">Canine roundworm</name>
    <dbReference type="NCBI Taxonomy" id="6265"/>
    <lineage>
        <taxon>Eukaryota</taxon>
        <taxon>Metazoa</taxon>
        <taxon>Ecdysozoa</taxon>
        <taxon>Nematoda</taxon>
        <taxon>Chromadorea</taxon>
        <taxon>Rhabditida</taxon>
        <taxon>Spirurina</taxon>
        <taxon>Ascaridomorpha</taxon>
        <taxon>Ascaridoidea</taxon>
        <taxon>Toxocaridae</taxon>
        <taxon>Toxocara</taxon>
    </lineage>
</organism>